<dbReference type="InterPro" id="IPR004652">
    <property type="entry name" value="DusB-like"/>
</dbReference>
<evidence type="ECO:0000256" key="2">
    <source>
        <dbReference type="ARBA" id="ARBA00002790"/>
    </source>
</evidence>
<comment type="caution">
    <text evidence="16">The sequence shown here is derived from an EMBL/GenBank/DDBJ whole genome shotgun (WGS) entry which is preliminary data.</text>
</comment>
<dbReference type="PANTHER" id="PTHR45846:SF1">
    <property type="entry name" value="TRNA-DIHYDROURIDINE(47) SYNTHASE [NAD(P)(+)]-LIKE"/>
    <property type="match status" value="1"/>
</dbReference>
<feature type="active site" description="Proton donor" evidence="13">
    <location>
        <position position="101"/>
    </location>
</feature>
<dbReference type="InterPro" id="IPR018517">
    <property type="entry name" value="tRNA_hU_synthase_CS"/>
</dbReference>
<evidence type="ECO:0000256" key="14">
    <source>
        <dbReference type="PIRSR" id="PIRSR006621-2"/>
    </source>
</evidence>
<evidence type="ECO:0000313" key="18">
    <source>
        <dbReference type="Proteomes" id="UP000433575"/>
    </source>
</evidence>
<gene>
    <name evidence="16" type="primary">dusB</name>
    <name evidence="17" type="ORF">GKD88_10140</name>
    <name evidence="16" type="ORF">GKE08_10340</name>
</gene>
<evidence type="ECO:0000256" key="5">
    <source>
        <dbReference type="ARBA" id="ARBA00022643"/>
    </source>
</evidence>
<keyword evidence="8" id="KW-0694">RNA-binding</keyword>
<dbReference type="RefSeq" id="WP_154238950.1">
    <property type="nucleotide sequence ID" value="NZ_CALJPI010000064.1"/>
</dbReference>
<comment type="cofactor">
    <cofactor evidence="1 12 14">
        <name>FMN</name>
        <dbReference type="ChEBI" id="CHEBI:58210"/>
    </cofactor>
</comment>
<reference evidence="18 19" key="1">
    <citation type="journal article" date="2019" name="Nat. Med.">
        <title>A library of human gut bacterial isolates paired with longitudinal multiomics data enables mechanistic microbiome research.</title>
        <authorList>
            <person name="Poyet M."/>
            <person name="Groussin M."/>
            <person name="Gibbons S.M."/>
            <person name="Avila-Pacheco J."/>
            <person name="Jiang X."/>
            <person name="Kearney S.M."/>
            <person name="Perrotta A.R."/>
            <person name="Berdy B."/>
            <person name="Zhao S."/>
            <person name="Lieberman T.D."/>
            <person name="Swanson P.K."/>
            <person name="Smith M."/>
            <person name="Roesemann S."/>
            <person name="Alexander J.E."/>
            <person name="Rich S.A."/>
            <person name="Livny J."/>
            <person name="Vlamakis H."/>
            <person name="Clish C."/>
            <person name="Bullock K."/>
            <person name="Deik A."/>
            <person name="Scott J."/>
            <person name="Pierce K.A."/>
            <person name="Xavier R.J."/>
            <person name="Alm E.J."/>
        </authorList>
    </citation>
    <scope>NUCLEOTIDE SEQUENCE [LARGE SCALE GENOMIC DNA]</scope>
    <source>
        <strain evidence="16 18">BIOML-A4</strain>
        <strain evidence="17 19">BIOML-A5</strain>
    </source>
</reference>
<evidence type="ECO:0000256" key="11">
    <source>
        <dbReference type="ARBA" id="ARBA00048802"/>
    </source>
</evidence>
<evidence type="ECO:0000259" key="15">
    <source>
        <dbReference type="Pfam" id="PF01207"/>
    </source>
</evidence>
<comment type="similarity">
    <text evidence="12">Belongs to the dus family.</text>
</comment>
<evidence type="ECO:0000256" key="10">
    <source>
        <dbReference type="ARBA" id="ARBA00048205"/>
    </source>
</evidence>
<dbReference type="Gene3D" id="3.20.20.70">
    <property type="entry name" value="Aldolase class I"/>
    <property type="match status" value="1"/>
</dbReference>
<feature type="binding site" evidence="14">
    <location>
        <begin position="17"/>
        <end position="19"/>
    </location>
    <ligand>
        <name>FMN</name>
        <dbReference type="ChEBI" id="CHEBI:58210"/>
    </ligand>
</feature>
<name>A0A6N7S759_9FIRM</name>
<dbReference type="EMBL" id="WKPI01000017">
    <property type="protein sequence ID" value="MSC33479.1"/>
    <property type="molecule type" value="Genomic_DNA"/>
</dbReference>
<comment type="catalytic activity">
    <reaction evidence="10">
        <text>a 5,6-dihydrouridine in tRNA + NADP(+) = a uridine in tRNA + NADPH + H(+)</text>
        <dbReference type="Rhea" id="RHEA:23624"/>
        <dbReference type="Rhea" id="RHEA-COMP:13339"/>
        <dbReference type="Rhea" id="RHEA-COMP:13887"/>
        <dbReference type="ChEBI" id="CHEBI:15378"/>
        <dbReference type="ChEBI" id="CHEBI:57783"/>
        <dbReference type="ChEBI" id="CHEBI:58349"/>
        <dbReference type="ChEBI" id="CHEBI:65315"/>
        <dbReference type="ChEBI" id="CHEBI:74443"/>
    </reaction>
</comment>
<dbReference type="CDD" id="cd02801">
    <property type="entry name" value="DUS_like_FMN"/>
    <property type="match status" value="1"/>
</dbReference>
<evidence type="ECO:0000256" key="8">
    <source>
        <dbReference type="ARBA" id="ARBA00022884"/>
    </source>
</evidence>
<organism evidence="16 18">
    <name type="scientific">Holdemania massiliensis</name>
    <dbReference type="NCBI Taxonomy" id="1468449"/>
    <lineage>
        <taxon>Bacteria</taxon>
        <taxon>Bacillati</taxon>
        <taxon>Bacillota</taxon>
        <taxon>Erysipelotrichia</taxon>
        <taxon>Erysipelotrichales</taxon>
        <taxon>Erysipelotrichaceae</taxon>
        <taxon>Holdemania</taxon>
    </lineage>
</organism>
<keyword evidence="4 12" id="KW-0285">Flavoprotein</keyword>
<feature type="binding site" evidence="14">
    <location>
        <position position="71"/>
    </location>
    <ligand>
        <name>FMN</name>
        <dbReference type="ChEBI" id="CHEBI:58210"/>
    </ligand>
</feature>
<evidence type="ECO:0000256" key="7">
    <source>
        <dbReference type="ARBA" id="ARBA00022857"/>
    </source>
</evidence>
<dbReference type="PROSITE" id="PS01136">
    <property type="entry name" value="UPF0034"/>
    <property type="match status" value="1"/>
</dbReference>
<evidence type="ECO:0000256" key="13">
    <source>
        <dbReference type="PIRSR" id="PIRSR006621-1"/>
    </source>
</evidence>
<dbReference type="Gene3D" id="1.10.1200.80">
    <property type="entry name" value="Putative flavin oxidoreducatase, domain 2"/>
    <property type="match status" value="1"/>
</dbReference>
<keyword evidence="5 12" id="KW-0288">FMN</keyword>
<evidence type="ECO:0000313" key="17">
    <source>
        <dbReference type="EMBL" id="MSC33479.1"/>
    </source>
</evidence>
<dbReference type="InterPro" id="IPR024036">
    <property type="entry name" value="tRNA-dHydroUridine_Synthase_C"/>
</dbReference>
<evidence type="ECO:0000256" key="1">
    <source>
        <dbReference type="ARBA" id="ARBA00001917"/>
    </source>
</evidence>
<evidence type="ECO:0000256" key="6">
    <source>
        <dbReference type="ARBA" id="ARBA00022694"/>
    </source>
</evidence>
<keyword evidence="9 12" id="KW-0560">Oxidoreductase</keyword>
<dbReference type="Proteomes" id="UP000480929">
    <property type="component" value="Unassembled WGS sequence"/>
</dbReference>
<dbReference type="OrthoDB" id="9764501at2"/>
<dbReference type="PIRSF" id="PIRSF006621">
    <property type="entry name" value="Dus"/>
    <property type="match status" value="1"/>
</dbReference>
<keyword evidence="19" id="KW-1185">Reference proteome</keyword>
<keyword evidence="7" id="KW-0521">NADP</keyword>
<dbReference type="Pfam" id="PF01207">
    <property type="entry name" value="Dus"/>
    <property type="match status" value="1"/>
</dbReference>
<dbReference type="InterPro" id="IPR013785">
    <property type="entry name" value="Aldolase_TIM"/>
</dbReference>
<dbReference type="Proteomes" id="UP000433575">
    <property type="component" value="Unassembled WGS sequence"/>
</dbReference>
<proteinExistence type="inferred from homology"/>
<evidence type="ECO:0000256" key="3">
    <source>
        <dbReference type="ARBA" id="ARBA00022555"/>
    </source>
</evidence>
<protein>
    <recommendedName>
        <fullName evidence="12">tRNA-dihydrouridine synthase</fullName>
        <ecNumber evidence="12">1.3.1.-</ecNumber>
    </recommendedName>
</protein>
<sequence>MWKISDLEIANPVVIAPMAGISNAAFRTIAHEFGAGLIYTEMISDKAICYSNKKTMEMTQLAPNEHPIAMQLFGHEEASMIQAAQVLDKTDCDVIDINMGCPVPKVVNSGSGSAMMKDPEATYQLMRKIVAAVEKPVTAKIRLGWDSSSINVLEMARGLEAAGVSALAVHGRTRAQLYEGKADWSWIQKVKETVSIPVMGNGDVRSVEEAVARIQETRVDAVMIGRGVLGNPWLIRDLVQALSGEGQVKPVSDHEKFEIALEHARRLCALKGERIGMKEMRGHACWYIQGIPYSNRMKDRINQMTAYAEFESMLRQYEAALVSGNFDWLFPTEF</sequence>
<feature type="binding site" evidence="14">
    <location>
        <position position="140"/>
    </location>
    <ligand>
        <name>FMN</name>
        <dbReference type="ChEBI" id="CHEBI:58210"/>
    </ligand>
</feature>
<comment type="function">
    <text evidence="2 12">Catalyzes the synthesis of 5,6-dihydrouridine (D), a modified base found in the D-loop of most tRNAs, via the reduction of the C5-C6 double bond in target uridines.</text>
</comment>
<dbReference type="SUPFAM" id="SSF51395">
    <property type="entry name" value="FMN-linked oxidoreductases"/>
    <property type="match status" value="1"/>
</dbReference>
<dbReference type="InterPro" id="IPR035587">
    <property type="entry name" value="DUS-like_FMN-bd"/>
</dbReference>
<keyword evidence="3" id="KW-0820">tRNA-binding</keyword>
<dbReference type="GO" id="GO:0017150">
    <property type="term" value="F:tRNA dihydrouridine synthase activity"/>
    <property type="evidence" value="ECO:0007669"/>
    <property type="project" value="InterPro"/>
</dbReference>
<dbReference type="AlphaFoldDB" id="A0A6N7S759"/>
<evidence type="ECO:0000256" key="4">
    <source>
        <dbReference type="ARBA" id="ARBA00022630"/>
    </source>
</evidence>
<evidence type="ECO:0000256" key="9">
    <source>
        <dbReference type="ARBA" id="ARBA00023002"/>
    </source>
</evidence>
<dbReference type="EC" id="1.3.1.-" evidence="12"/>
<feature type="domain" description="DUS-like FMN-binding" evidence="15">
    <location>
        <begin position="15"/>
        <end position="315"/>
    </location>
</feature>
<dbReference type="PANTHER" id="PTHR45846">
    <property type="entry name" value="TRNA-DIHYDROURIDINE(47) SYNTHASE [NAD(P)(+)]-LIKE"/>
    <property type="match status" value="1"/>
</dbReference>
<evidence type="ECO:0000313" key="19">
    <source>
        <dbReference type="Proteomes" id="UP000480929"/>
    </source>
</evidence>
<comment type="catalytic activity">
    <reaction evidence="11">
        <text>a 5,6-dihydrouridine in tRNA + NAD(+) = a uridine in tRNA + NADH + H(+)</text>
        <dbReference type="Rhea" id="RHEA:54452"/>
        <dbReference type="Rhea" id="RHEA-COMP:13339"/>
        <dbReference type="Rhea" id="RHEA-COMP:13887"/>
        <dbReference type="ChEBI" id="CHEBI:15378"/>
        <dbReference type="ChEBI" id="CHEBI:57540"/>
        <dbReference type="ChEBI" id="CHEBI:57945"/>
        <dbReference type="ChEBI" id="CHEBI:65315"/>
        <dbReference type="ChEBI" id="CHEBI:74443"/>
    </reaction>
</comment>
<keyword evidence="6 12" id="KW-0819">tRNA processing</keyword>
<keyword evidence="14" id="KW-0547">Nucleotide-binding</keyword>
<dbReference type="GO" id="GO:0000049">
    <property type="term" value="F:tRNA binding"/>
    <property type="evidence" value="ECO:0007669"/>
    <property type="project" value="UniProtKB-KW"/>
</dbReference>
<evidence type="ECO:0000256" key="12">
    <source>
        <dbReference type="PIRNR" id="PIRNR006621"/>
    </source>
</evidence>
<dbReference type="EMBL" id="WKPJ01000015">
    <property type="protein sequence ID" value="MSA89724.1"/>
    <property type="molecule type" value="Genomic_DNA"/>
</dbReference>
<feature type="binding site" evidence="14">
    <location>
        <begin position="225"/>
        <end position="226"/>
    </location>
    <ligand>
        <name>FMN</name>
        <dbReference type="ChEBI" id="CHEBI:58210"/>
    </ligand>
</feature>
<evidence type="ECO:0000313" key="16">
    <source>
        <dbReference type="EMBL" id="MSA89724.1"/>
    </source>
</evidence>
<feature type="binding site" evidence="14">
    <location>
        <position position="170"/>
    </location>
    <ligand>
        <name>FMN</name>
        <dbReference type="ChEBI" id="CHEBI:58210"/>
    </ligand>
</feature>
<dbReference type="NCBIfam" id="TIGR00737">
    <property type="entry name" value="nifR3_yhdG"/>
    <property type="match status" value="1"/>
</dbReference>
<accession>A0A6N7S759</accession>
<dbReference type="GO" id="GO:0050660">
    <property type="term" value="F:flavin adenine dinucleotide binding"/>
    <property type="evidence" value="ECO:0007669"/>
    <property type="project" value="InterPro"/>
</dbReference>
<dbReference type="InterPro" id="IPR001269">
    <property type="entry name" value="DUS_fam"/>
</dbReference>